<dbReference type="EMBL" id="JGZL01000003">
    <property type="protein sequence ID" value="KFI90594.1"/>
    <property type="molecule type" value="Genomic_DNA"/>
</dbReference>
<protein>
    <submittedName>
        <fullName evidence="1">Uncharacterized protein</fullName>
    </submittedName>
</protein>
<proteinExistence type="predicted"/>
<dbReference type="STRING" id="78346.BRUM_0363"/>
<evidence type="ECO:0000313" key="2">
    <source>
        <dbReference type="Proteomes" id="UP000029078"/>
    </source>
</evidence>
<gene>
    <name evidence="1" type="ORF">BRUM_0363</name>
</gene>
<evidence type="ECO:0000313" key="1">
    <source>
        <dbReference type="EMBL" id="KFI90594.1"/>
    </source>
</evidence>
<comment type="caution">
    <text evidence="1">The sequence shown here is derived from an EMBL/GenBank/DDBJ whole genome shotgun (WGS) entry which is preliminary data.</text>
</comment>
<organism evidence="1 2">
    <name type="scientific">Bifidobacterium ruminantium</name>
    <dbReference type="NCBI Taxonomy" id="78346"/>
    <lineage>
        <taxon>Bacteria</taxon>
        <taxon>Bacillati</taxon>
        <taxon>Actinomycetota</taxon>
        <taxon>Actinomycetes</taxon>
        <taxon>Bifidobacteriales</taxon>
        <taxon>Bifidobacteriaceae</taxon>
        <taxon>Bifidobacterium</taxon>
    </lineage>
</organism>
<dbReference type="AlphaFoldDB" id="A0A087D4Z4"/>
<sequence length="78" mass="8931">MPGSEIRMPAQPARQADPYNKMRCQANVWQTGNVPRLGVVWEVIRTIGHHKERRGHWTNGGWALRIVFCPNSVRSINP</sequence>
<dbReference type="Proteomes" id="UP000029078">
    <property type="component" value="Unassembled WGS sequence"/>
</dbReference>
<name>A0A087D4Z4_BIFRU</name>
<accession>A0A087D4Z4</accession>
<reference evidence="1 2" key="1">
    <citation type="submission" date="2014-03" db="EMBL/GenBank/DDBJ databases">
        <title>Genomics of Bifidobacteria.</title>
        <authorList>
            <person name="Ventura M."/>
            <person name="Milani C."/>
            <person name="Lugli G.A."/>
        </authorList>
    </citation>
    <scope>NUCLEOTIDE SEQUENCE [LARGE SCALE GENOMIC DNA]</scope>
    <source>
        <strain evidence="1 2">LMG 21811</strain>
    </source>
</reference>
<keyword evidence="2" id="KW-1185">Reference proteome</keyword>